<dbReference type="SUPFAM" id="SSF48498">
    <property type="entry name" value="Tetracyclin repressor-like, C-terminal domain"/>
    <property type="match status" value="1"/>
</dbReference>
<dbReference type="GO" id="GO:0003700">
    <property type="term" value="F:DNA-binding transcription factor activity"/>
    <property type="evidence" value="ECO:0007669"/>
    <property type="project" value="TreeGrafter"/>
</dbReference>
<reference evidence="6 7" key="1">
    <citation type="submission" date="2016-04" db="EMBL/GenBank/DDBJ databases">
        <title>Deep-sea bacteria in the southern Pacific.</title>
        <authorList>
            <person name="Tang K."/>
        </authorList>
    </citation>
    <scope>NUCLEOTIDE SEQUENCE [LARGE SCALE GENOMIC DNA]</scope>
    <source>
        <strain evidence="6 7">JLT2014</strain>
    </source>
</reference>
<keyword evidence="2 4" id="KW-0238">DNA-binding</keyword>
<dbReference type="InterPro" id="IPR001647">
    <property type="entry name" value="HTH_TetR"/>
</dbReference>
<dbReference type="STRING" id="1250539.Ga0080574_TMP2919"/>
<name>A0A1P8UV36_9RHOB</name>
<keyword evidence="7" id="KW-1185">Reference proteome</keyword>
<evidence type="ECO:0000256" key="2">
    <source>
        <dbReference type="ARBA" id="ARBA00023125"/>
    </source>
</evidence>
<feature type="domain" description="HTH tetR-type" evidence="5">
    <location>
        <begin position="10"/>
        <end position="70"/>
    </location>
</feature>
<dbReference type="PROSITE" id="PS50977">
    <property type="entry name" value="HTH_TETR_2"/>
    <property type="match status" value="1"/>
</dbReference>
<dbReference type="Gene3D" id="1.10.357.10">
    <property type="entry name" value="Tetracycline Repressor, domain 2"/>
    <property type="match status" value="1"/>
</dbReference>
<proteinExistence type="predicted"/>
<dbReference type="AlphaFoldDB" id="A0A1P8UV36"/>
<organism evidence="6 7">
    <name type="scientific">Salipiger abyssi</name>
    <dbReference type="NCBI Taxonomy" id="1250539"/>
    <lineage>
        <taxon>Bacteria</taxon>
        <taxon>Pseudomonadati</taxon>
        <taxon>Pseudomonadota</taxon>
        <taxon>Alphaproteobacteria</taxon>
        <taxon>Rhodobacterales</taxon>
        <taxon>Roseobacteraceae</taxon>
        <taxon>Salipiger</taxon>
    </lineage>
</organism>
<dbReference type="Proteomes" id="UP000187059">
    <property type="component" value="Chromosome"/>
</dbReference>
<dbReference type="EMBL" id="CP015093">
    <property type="protein sequence ID" value="APZ53253.1"/>
    <property type="molecule type" value="Genomic_DNA"/>
</dbReference>
<evidence type="ECO:0000256" key="1">
    <source>
        <dbReference type="ARBA" id="ARBA00023015"/>
    </source>
</evidence>
<evidence type="ECO:0000313" key="6">
    <source>
        <dbReference type="EMBL" id="APZ53253.1"/>
    </source>
</evidence>
<dbReference type="PANTHER" id="PTHR30055:SF234">
    <property type="entry name" value="HTH-TYPE TRANSCRIPTIONAL REGULATOR BETI"/>
    <property type="match status" value="1"/>
</dbReference>
<dbReference type="SUPFAM" id="SSF46689">
    <property type="entry name" value="Homeodomain-like"/>
    <property type="match status" value="1"/>
</dbReference>
<evidence type="ECO:0000313" key="7">
    <source>
        <dbReference type="Proteomes" id="UP000187059"/>
    </source>
</evidence>
<dbReference type="KEGG" id="paby:Ga0080574_TMP2919"/>
<dbReference type="InterPro" id="IPR025996">
    <property type="entry name" value="MT1864/Rv1816-like_C"/>
</dbReference>
<evidence type="ECO:0000256" key="4">
    <source>
        <dbReference type="PROSITE-ProRule" id="PRU00335"/>
    </source>
</evidence>
<sequence>MARPRKTQQIDIRTRAIAETIRLLDEKAATAITLSEVATAVGCRAPALYTHFANKDALLRAVHDAGFRMMLEEKLALAAHHDGDAFARLREGGHAYLRFAFERSGLYRLMFSPPPLVVTDESPFATDAGAACLAALRAAVRGCQAEGYLPAEDDAQTAFTLWSAVHGAASLVLQDRAPVADQAGARAAAMATVDMLMGFISATRRPLS</sequence>
<evidence type="ECO:0000256" key="3">
    <source>
        <dbReference type="ARBA" id="ARBA00023163"/>
    </source>
</evidence>
<evidence type="ECO:0000259" key="5">
    <source>
        <dbReference type="PROSITE" id="PS50977"/>
    </source>
</evidence>
<dbReference type="InterPro" id="IPR050109">
    <property type="entry name" value="HTH-type_TetR-like_transc_reg"/>
</dbReference>
<accession>A0A1P8UV36</accession>
<dbReference type="OrthoDB" id="7056813at2"/>
<feature type="DNA-binding region" description="H-T-H motif" evidence="4">
    <location>
        <begin position="33"/>
        <end position="52"/>
    </location>
</feature>
<keyword evidence="3" id="KW-0804">Transcription</keyword>
<dbReference type="RefSeq" id="WP_076700948.1">
    <property type="nucleotide sequence ID" value="NZ_CP015093.1"/>
</dbReference>
<dbReference type="Pfam" id="PF13305">
    <property type="entry name" value="TetR_C_33"/>
    <property type="match status" value="1"/>
</dbReference>
<dbReference type="InterPro" id="IPR009057">
    <property type="entry name" value="Homeodomain-like_sf"/>
</dbReference>
<dbReference type="Pfam" id="PF00440">
    <property type="entry name" value="TetR_N"/>
    <property type="match status" value="1"/>
</dbReference>
<protein>
    <submittedName>
        <fullName evidence="6">Transcriptional regulator</fullName>
    </submittedName>
</protein>
<gene>
    <name evidence="6" type="ORF">Ga0080574_TMP2919</name>
</gene>
<dbReference type="PANTHER" id="PTHR30055">
    <property type="entry name" value="HTH-TYPE TRANSCRIPTIONAL REGULATOR RUTR"/>
    <property type="match status" value="1"/>
</dbReference>
<keyword evidence="1" id="KW-0805">Transcription regulation</keyword>
<dbReference type="InterPro" id="IPR036271">
    <property type="entry name" value="Tet_transcr_reg_TetR-rel_C_sf"/>
</dbReference>
<dbReference type="GO" id="GO:0000976">
    <property type="term" value="F:transcription cis-regulatory region binding"/>
    <property type="evidence" value="ECO:0007669"/>
    <property type="project" value="TreeGrafter"/>
</dbReference>